<dbReference type="InterPro" id="IPR001650">
    <property type="entry name" value="Helicase_C-like"/>
</dbReference>
<dbReference type="RefSeq" id="XP_067921061.1">
    <property type="nucleotide sequence ID" value="XM_068066961.1"/>
</dbReference>
<dbReference type="InterPro" id="IPR011545">
    <property type="entry name" value="DEAD/DEAH_box_helicase_dom"/>
</dbReference>
<feature type="region of interest" description="Disordered" evidence="6">
    <location>
        <begin position="1"/>
        <end position="200"/>
    </location>
</feature>
<dbReference type="PANTHER" id="PTHR47959:SF1">
    <property type="entry name" value="ATP-DEPENDENT RNA HELICASE DBPA"/>
    <property type="match status" value="1"/>
</dbReference>
<evidence type="ECO:0000256" key="3">
    <source>
        <dbReference type="ARBA" id="ARBA00022801"/>
    </source>
</evidence>
<dbReference type="PROSITE" id="PS51194">
    <property type="entry name" value="HELICASE_CTER"/>
    <property type="match status" value="1"/>
</dbReference>
<feature type="non-terminal residue" evidence="9">
    <location>
        <position position="1030"/>
    </location>
</feature>
<reference evidence="9 10" key="1">
    <citation type="journal article" date="2017" name="Int. J. Parasitol.">
        <title>The genome of the protozoan parasite Cystoisospora suis and a reverse vaccinology approach to identify vaccine candidates.</title>
        <authorList>
            <person name="Palmieri N."/>
            <person name="Shrestha A."/>
            <person name="Ruttkowski B."/>
            <person name="Beck T."/>
            <person name="Vogl C."/>
            <person name="Tomley F."/>
            <person name="Blake D.P."/>
            <person name="Joachim A."/>
        </authorList>
    </citation>
    <scope>NUCLEOTIDE SEQUENCE [LARGE SCALE GENOMIC DNA]</scope>
    <source>
        <strain evidence="9 10">Wien I</strain>
    </source>
</reference>
<sequence>MKKSIKSEVLHPPDPSLLSDHKRGEQDGFPSSSPLGPEKKKKRKYEHSPNVRRDGEVKEEERNVSEIKKKKKRYLDDSNGHPDEPTPSAPFSKKTVSLSEDESKTDSTRSSSSPSSSSPTVNEGGGLKKKEEKRHLHREDSTKKRRKIGEPGESAPGEQQDSDVDHSSESIDASSVSTPRDRKNPGGQSSSSCCSSASREEEEEDELASYQLSALSLKSLRDRGYRSLLPIQKAAFYPVLSGKDFIGRARTGTGKTIAFSLPLVEKLCSSSSSFLSSSDTSTVTSKTGDSRRQPSLTLQKKKEVPRILVLLPTRELAQQVYEEFLHLSAGRFTCVCLYGGSDEFSQLKVLRGGVSVVVACPGRFKDFMNRCGVIAGRSIDALVLDEGDRMLELGFREDIEEIFEWILAQKKEKEEVQQEEKEKEKKNTKKGNLQFLLFTATLPKWVLSLAERFMSPDRVLVDIVEFMKKKKREEQEEDSHTKRKGGEDSSSFLDCYGDGDPHKEPKNRLKDTKDEDEERKGGIDHLIVFCSWNTRVRILGDLISLYGHRYLPSSSLFSPSSSASSSSSTIIFAETKSEVNEISVNSSISSLCAPLHGDISQQQRETTLSSFKKKKFPCLVATDVAARGLHVDDLQLVIQTSPPRDIDTYIHRAGRTGRAGKKGTCITLCKISDIPFLRQIELEGNFTFRRIGVPQFHTLQRYHLSQYLQQIQSLPISPLISSSFSSSSSSFSDVDGRRSQRSGGSLKKKSSTVADELLLESARNLLERYDSPEEAIYRCLRCLLSSLPHPQQHRHASPSALSNESMVNGGGEEGEREKSSRSAKSGEKDTSTRTGSEEEEEDHAASSSVLSCLNGREGYKTFSLELKEKKGYRHPATIYSCGYIWRTLKEFLGEKKQHEVVEKFQSMTLYRNGRGCVFDVEHIHLPSFYRYILQAMKDKEDEEEIGKVDRRRRRKEGEENGEKNEEESSLDGGGNRYYPFSIDEVEDLPELYDGLQQLREEGTTKSSDSAYNGGKNPNHIWSRKLGEGRG</sequence>
<evidence type="ECO:0000313" key="10">
    <source>
        <dbReference type="Proteomes" id="UP000221165"/>
    </source>
</evidence>
<dbReference type="InterPro" id="IPR050079">
    <property type="entry name" value="DEAD_box_RNA_helicase"/>
</dbReference>
<dbReference type="OrthoDB" id="4255at2759"/>
<dbReference type="AlphaFoldDB" id="A0A2C6KFT8"/>
<evidence type="ECO:0000259" key="8">
    <source>
        <dbReference type="PROSITE" id="PS51194"/>
    </source>
</evidence>
<proteinExistence type="inferred from homology"/>
<evidence type="ECO:0000256" key="2">
    <source>
        <dbReference type="ARBA" id="ARBA00022741"/>
    </source>
</evidence>
<feature type="domain" description="Helicase ATP-binding" evidence="7">
    <location>
        <begin position="236"/>
        <end position="460"/>
    </location>
</feature>
<feature type="compositionally biased region" description="Low complexity" evidence="6">
    <location>
        <begin position="108"/>
        <end position="119"/>
    </location>
</feature>
<dbReference type="CDD" id="cd18787">
    <property type="entry name" value="SF2_C_DEAD"/>
    <property type="match status" value="1"/>
</dbReference>
<keyword evidence="4 9" id="KW-0347">Helicase</keyword>
<feature type="region of interest" description="Disordered" evidence="6">
    <location>
        <begin position="726"/>
        <end position="750"/>
    </location>
</feature>
<gene>
    <name evidence="9" type="ORF">CSUI_006809</name>
</gene>
<dbReference type="GO" id="GO:0005829">
    <property type="term" value="C:cytosol"/>
    <property type="evidence" value="ECO:0007669"/>
    <property type="project" value="TreeGrafter"/>
</dbReference>
<dbReference type="GO" id="GO:0003724">
    <property type="term" value="F:RNA helicase activity"/>
    <property type="evidence" value="ECO:0007669"/>
    <property type="project" value="UniProtKB-EC"/>
</dbReference>
<comment type="similarity">
    <text evidence="1">Belongs to the DEAD box helicase family. DDX21/DDX50 subfamily.</text>
</comment>
<keyword evidence="10" id="KW-1185">Reference proteome</keyword>
<feature type="region of interest" description="Disordered" evidence="6">
    <location>
        <begin position="942"/>
        <end position="1030"/>
    </location>
</feature>
<dbReference type="SMART" id="SM00487">
    <property type="entry name" value="DEXDc"/>
    <property type="match status" value="1"/>
</dbReference>
<feature type="compositionally biased region" description="Basic and acidic residues" evidence="6">
    <location>
        <begin position="46"/>
        <end position="67"/>
    </location>
</feature>
<evidence type="ECO:0000313" key="9">
    <source>
        <dbReference type="EMBL" id="PHJ19360.1"/>
    </source>
</evidence>
<dbReference type="SUPFAM" id="SSF52540">
    <property type="entry name" value="P-loop containing nucleoside triphosphate hydrolases"/>
    <property type="match status" value="1"/>
</dbReference>
<dbReference type="SUPFAM" id="SSF54928">
    <property type="entry name" value="RNA-binding domain, RBD"/>
    <property type="match status" value="1"/>
</dbReference>
<dbReference type="GO" id="GO:0005524">
    <property type="term" value="F:ATP binding"/>
    <property type="evidence" value="ECO:0007669"/>
    <property type="project" value="UniProtKB-KW"/>
</dbReference>
<feature type="compositionally biased region" description="Basic and acidic residues" evidence="6">
    <location>
        <begin position="813"/>
        <end position="831"/>
    </location>
</feature>
<feature type="compositionally biased region" description="Basic and acidic residues" evidence="6">
    <location>
        <begin position="1"/>
        <end position="11"/>
    </location>
</feature>
<feature type="compositionally biased region" description="Low complexity" evidence="6">
    <location>
        <begin position="272"/>
        <end position="287"/>
    </location>
</feature>
<dbReference type="Gene3D" id="3.30.70.2280">
    <property type="match status" value="1"/>
</dbReference>
<dbReference type="SMART" id="SM00490">
    <property type="entry name" value="HELICc"/>
    <property type="match status" value="1"/>
</dbReference>
<keyword evidence="5" id="KW-0067">ATP-binding</keyword>
<dbReference type="InterPro" id="IPR014001">
    <property type="entry name" value="Helicase_ATP-bd"/>
</dbReference>
<name>A0A2C6KFT8_9APIC</name>
<comment type="caution">
    <text evidence="9">The sequence shown here is derived from an EMBL/GenBank/DDBJ whole genome shotgun (WGS) entry which is preliminary data.</text>
</comment>
<feature type="compositionally biased region" description="Basic and acidic residues" evidence="6">
    <location>
        <begin position="499"/>
        <end position="517"/>
    </location>
</feature>
<evidence type="ECO:0000256" key="1">
    <source>
        <dbReference type="ARBA" id="ARBA00006517"/>
    </source>
</evidence>
<dbReference type="InterPro" id="IPR027417">
    <property type="entry name" value="P-loop_NTPase"/>
</dbReference>
<evidence type="ECO:0000259" key="7">
    <source>
        <dbReference type="PROSITE" id="PS51192"/>
    </source>
</evidence>
<dbReference type="InterPro" id="IPR044742">
    <property type="entry name" value="DEAD/DEAH_RhlB"/>
</dbReference>
<feature type="compositionally biased region" description="Basic and acidic residues" evidence="6">
    <location>
        <begin position="126"/>
        <end position="142"/>
    </location>
</feature>
<feature type="region of interest" description="Disordered" evidence="6">
    <location>
        <begin position="272"/>
        <end position="296"/>
    </location>
</feature>
<evidence type="ECO:0000256" key="4">
    <source>
        <dbReference type="ARBA" id="ARBA00022806"/>
    </source>
</evidence>
<dbReference type="GO" id="GO:0003723">
    <property type="term" value="F:RNA binding"/>
    <property type="evidence" value="ECO:0007669"/>
    <property type="project" value="UniProtKB-KW"/>
</dbReference>
<dbReference type="GeneID" id="94430172"/>
<dbReference type="InterPro" id="IPR012562">
    <property type="entry name" value="GUCT"/>
</dbReference>
<dbReference type="VEuPathDB" id="ToxoDB:CSUI_006809"/>
<dbReference type="EMBL" id="MIGC01003502">
    <property type="protein sequence ID" value="PHJ19360.1"/>
    <property type="molecule type" value="Genomic_DNA"/>
</dbReference>
<dbReference type="InterPro" id="IPR035979">
    <property type="entry name" value="RBD_domain_sf"/>
</dbReference>
<dbReference type="PANTHER" id="PTHR47959">
    <property type="entry name" value="ATP-DEPENDENT RNA HELICASE RHLE-RELATED"/>
    <property type="match status" value="1"/>
</dbReference>
<dbReference type="Pfam" id="PF00270">
    <property type="entry name" value="DEAD"/>
    <property type="match status" value="1"/>
</dbReference>
<evidence type="ECO:0000256" key="5">
    <source>
        <dbReference type="ARBA" id="ARBA00022840"/>
    </source>
</evidence>
<feature type="compositionally biased region" description="Basic and acidic residues" evidence="6">
    <location>
        <begin position="472"/>
        <end position="487"/>
    </location>
</feature>
<evidence type="ECO:0000256" key="6">
    <source>
        <dbReference type="SAM" id="MobiDB-lite"/>
    </source>
</evidence>
<dbReference type="CDD" id="cd00268">
    <property type="entry name" value="DEADc"/>
    <property type="match status" value="1"/>
</dbReference>
<accession>A0A2C6KFT8</accession>
<dbReference type="GO" id="GO:0016787">
    <property type="term" value="F:hydrolase activity"/>
    <property type="evidence" value="ECO:0007669"/>
    <property type="project" value="UniProtKB-KW"/>
</dbReference>
<dbReference type="Gene3D" id="3.40.50.300">
    <property type="entry name" value="P-loop containing nucleotide triphosphate hydrolases"/>
    <property type="match status" value="2"/>
</dbReference>
<dbReference type="Proteomes" id="UP000221165">
    <property type="component" value="Unassembled WGS sequence"/>
</dbReference>
<feature type="region of interest" description="Disordered" evidence="6">
    <location>
        <begin position="471"/>
        <end position="517"/>
    </location>
</feature>
<dbReference type="Pfam" id="PF00271">
    <property type="entry name" value="Helicase_C"/>
    <property type="match status" value="1"/>
</dbReference>
<feature type="compositionally biased region" description="Basic and acidic residues" evidence="6">
    <location>
        <begin position="74"/>
        <end position="84"/>
    </location>
</feature>
<keyword evidence="2" id="KW-0547">Nucleotide-binding</keyword>
<feature type="region of interest" description="Disordered" evidence="6">
    <location>
        <begin position="791"/>
        <end position="848"/>
    </location>
</feature>
<keyword evidence="3" id="KW-0378">Hydrolase</keyword>
<organism evidence="9 10">
    <name type="scientific">Cystoisospora suis</name>
    <dbReference type="NCBI Taxonomy" id="483139"/>
    <lineage>
        <taxon>Eukaryota</taxon>
        <taxon>Sar</taxon>
        <taxon>Alveolata</taxon>
        <taxon>Apicomplexa</taxon>
        <taxon>Conoidasida</taxon>
        <taxon>Coccidia</taxon>
        <taxon>Eucoccidiorida</taxon>
        <taxon>Eimeriorina</taxon>
        <taxon>Sarcocystidae</taxon>
        <taxon>Cystoisospora</taxon>
    </lineage>
</organism>
<protein>
    <submittedName>
        <fullName evidence="9">Dead deah box helicase domain-containing protein</fullName>
    </submittedName>
</protein>
<feature type="domain" description="Helicase C-terminal" evidence="8">
    <location>
        <begin position="550"/>
        <end position="700"/>
    </location>
</feature>
<dbReference type="Pfam" id="PF08152">
    <property type="entry name" value="GUCT"/>
    <property type="match status" value="1"/>
</dbReference>
<dbReference type="PROSITE" id="PS51192">
    <property type="entry name" value="HELICASE_ATP_BIND_1"/>
    <property type="match status" value="1"/>
</dbReference>